<dbReference type="Gene3D" id="1.10.132.100">
    <property type="match status" value="1"/>
</dbReference>
<protein>
    <submittedName>
        <fullName evidence="2">CRISPR-associated protein, Cse1 family</fullName>
    </submittedName>
</protein>
<evidence type="ECO:0000256" key="1">
    <source>
        <dbReference type="SAM" id="MobiDB-lite"/>
    </source>
</evidence>
<sequence>MHSFNLVDEPWIPVRPIGASTTQLMGLRDVLLGAHAIRELVDPSPLVTVSLHRLLLAILHRVFGPRDDAEWAELYGGGSFPPQPLEDYLQRWHDRFDLFHEKYPFYQKGSIQRQSVTKLWPVTRLAPEIASPGNATTLFDHTLPEGVAFTPDRAARYLVLLHPFTVGGLFGLLKGEKDKAADAGPLAKCAVVLLRGRTLFETLMLNMVRYDPEFDEPCPSTPEDSPAWERDDDTQPVDRLPKGYLDYLTWQSRRVRLFPEVQDGRVVVREVIIVKGCQLRPTEEIANYETMVAFRKNPRAGKGENPRPPVGFREDRAMWRDSHVIFQSTDTHTQPRSLRWIAELIAMGRLQEEHRLPLEIYGIITDQANIKLWRHEVLPVSTRYFSDRNLYSQLQRALAMAESVGQELDRTLEQLARDLLPNPNRDEINNLRKAINATPTYWASLEVPFHHFLLELEADRQLVQGRPIYGYGYAMRNWMDAIKQAGRLALEFAVSGLDGNARNLRAAVNARGRFNGRLNTLLAQEAPGLELPA</sequence>
<feature type="region of interest" description="Disordered" evidence="1">
    <location>
        <begin position="215"/>
        <end position="235"/>
    </location>
</feature>
<evidence type="ECO:0000313" key="2">
    <source>
        <dbReference type="EMBL" id="ACZ42802.1"/>
    </source>
</evidence>
<accession>D1CGD1</accession>
<dbReference type="NCBIfam" id="TIGR02547">
    <property type="entry name" value="casA_cse1"/>
    <property type="match status" value="1"/>
</dbReference>
<dbReference type="EMBL" id="CP001826">
    <property type="protein sequence ID" value="ACZ42802.1"/>
    <property type="molecule type" value="Genomic_DNA"/>
</dbReference>
<name>D1CGD1_THET1</name>
<dbReference type="CDD" id="cd09729">
    <property type="entry name" value="Cse1_I-E"/>
    <property type="match status" value="1"/>
</dbReference>
<proteinExistence type="predicted"/>
<evidence type="ECO:0000313" key="3">
    <source>
        <dbReference type="Proteomes" id="UP000000323"/>
    </source>
</evidence>
<dbReference type="KEGG" id="ttr:Tter_1896"/>
<keyword evidence="3" id="KW-1185">Reference proteome</keyword>
<gene>
    <name evidence="2" type="ordered locus">Tter_1896</name>
</gene>
<dbReference type="HOGENOM" id="CLU_034285_1_0_0"/>
<reference evidence="3" key="1">
    <citation type="journal article" date="2010" name="Stand. Genomic Sci.">
        <title>Complete genome sequence of 'Thermobaculum terrenum' type strain (YNP1).</title>
        <authorList>
            <person name="Kiss H."/>
            <person name="Cleland D."/>
            <person name="Lapidus A."/>
            <person name="Lucas S."/>
            <person name="Glavina Del Rio T."/>
            <person name="Nolan M."/>
            <person name="Tice H."/>
            <person name="Han C."/>
            <person name="Goodwin L."/>
            <person name="Pitluck S."/>
            <person name="Liolios K."/>
            <person name="Ivanova N."/>
            <person name="Mavromatis K."/>
            <person name="Ovchinnikova G."/>
            <person name="Pati A."/>
            <person name="Chen A."/>
            <person name="Palaniappan K."/>
            <person name="Land M."/>
            <person name="Hauser L."/>
            <person name="Chang Y."/>
            <person name="Jeffries C."/>
            <person name="Lu M."/>
            <person name="Brettin T."/>
            <person name="Detter J."/>
            <person name="Goker M."/>
            <person name="Tindall B."/>
            <person name="Beck B."/>
            <person name="McDermott T."/>
            <person name="Woyke T."/>
            <person name="Bristow J."/>
            <person name="Eisen J."/>
            <person name="Markowitz V."/>
            <person name="Hugenholtz P."/>
            <person name="Kyrpides N."/>
            <person name="Klenk H."/>
            <person name="Cheng J."/>
        </authorList>
    </citation>
    <scope>NUCLEOTIDE SEQUENCE [LARGE SCALE GENOMIC DNA]</scope>
    <source>
        <strain evidence="3">ATCC BAA-798 / YNP1</strain>
    </source>
</reference>
<dbReference type="InterPro" id="IPR013381">
    <property type="entry name" value="CRISPR-assoc_prot_Cse1"/>
</dbReference>
<dbReference type="AlphaFoldDB" id="D1CGD1"/>
<organism evidence="2 3">
    <name type="scientific">Thermobaculum terrenum (strain ATCC BAA-798 / CCMEE 7001 / YNP1)</name>
    <dbReference type="NCBI Taxonomy" id="525904"/>
    <lineage>
        <taxon>Bacteria</taxon>
        <taxon>Bacillati</taxon>
        <taxon>Chloroflexota</taxon>
        <taxon>Chloroflexia</taxon>
        <taxon>Candidatus Thermobaculales</taxon>
        <taxon>Candidatus Thermobaculaceae</taxon>
        <taxon>Thermobaculum</taxon>
    </lineage>
</organism>
<dbReference type="eggNOG" id="COG1203">
    <property type="taxonomic scope" value="Bacteria"/>
</dbReference>
<dbReference type="Proteomes" id="UP000000323">
    <property type="component" value="Chromosome 2"/>
</dbReference>
<dbReference type="STRING" id="525904.Tter_1896"/>
<dbReference type="Pfam" id="PF09481">
    <property type="entry name" value="CRISPR_Cse1"/>
    <property type="match status" value="1"/>
</dbReference>